<keyword evidence="3" id="KW-1185">Reference proteome</keyword>
<evidence type="ECO:0000256" key="1">
    <source>
        <dbReference type="SAM" id="Phobius"/>
    </source>
</evidence>
<feature type="transmembrane region" description="Helical" evidence="1">
    <location>
        <begin position="115"/>
        <end position="133"/>
    </location>
</feature>
<evidence type="ECO:0000313" key="3">
    <source>
        <dbReference type="Proteomes" id="UP000198634"/>
    </source>
</evidence>
<gene>
    <name evidence="2" type="ORF">SAMN04488092_104122</name>
</gene>
<proteinExistence type="predicted"/>
<dbReference type="InterPro" id="IPR005325">
    <property type="entry name" value="DUF308_memb"/>
</dbReference>
<keyword evidence="1" id="KW-0472">Membrane</keyword>
<dbReference type="EMBL" id="FOEP01000004">
    <property type="protein sequence ID" value="SEQ11808.1"/>
    <property type="molecule type" value="Genomic_DNA"/>
</dbReference>
<reference evidence="2 3" key="1">
    <citation type="submission" date="2016-10" db="EMBL/GenBank/DDBJ databases">
        <authorList>
            <person name="de Groot N.N."/>
        </authorList>
    </citation>
    <scope>NUCLEOTIDE SEQUENCE [LARGE SCALE GENOMIC DNA]</scope>
    <source>
        <strain evidence="2 3">DSM 22007</strain>
    </source>
</reference>
<name>A0A1H9DGF7_9RHOB</name>
<dbReference type="AlphaFoldDB" id="A0A1H9DGF7"/>
<dbReference type="PANTHER" id="PTHR34989">
    <property type="entry name" value="PROTEIN HDED"/>
    <property type="match status" value="1"/>
</dbReference>
<dbReference type="GO" id="GO:0005886">
    <property type="term" value="C:plasma membrane"/>
    <property type="evidence" value="ECO:0007669"/>
    <property type="project" value="TreeGrafter"/>
</dbReference>
<protein>
    <submittedName>
        <fullName evidence="2">Uncharacterized membrane protein HdeD, DUF308 family</fullName>
    </submittedName>
</protein>
<keyword evidence="1" id="KW-0812">Transmembrane</keyword>
<dbReference type="Proteomes" id="UP000198634">
    <property type="component" value="Unassembled WGS sequence"/>
</dbReference>
<dbReference type="OrthoDB" id="5678253at2"/>
<organism evidence="2 3">
    <name type="scientific">Thalassovita taeanensis</name>
    <dbReference type="NCBI Taxonomy" id="657014"/>
    <lineage>
        <taxon>Bacteria</taxon>
        <taxon>Pseudomonadati</taxon>
        <taxon>Pseudomonadota</taxon>
        <taxon>Alphaproteobacteria</taxon>
        <taxon>Rhodobacterales</taxon>
        <taxon>Roseobacteraceae</taxon>
        <taxon>Thalassovita</taxon>
    </lineage>
</organism>
<feature type="transmembrane region" description="Helical" evidence="1">
    <location>
        <begin position="83"/>
        <end position="103"/>
    </location>
</feature>
<dbReference type="PANTHER" id="PTHR34989:SF1">
    <property type="entry name" value="PROTEIN HDED"/>
    <property type="match status" value="1"/>
</dbReference>
<keyword evidence="1" id="KW-1133">Transmembrane helix</keyword>
<dbReference type="STRING" id="657014.SAMN04488092_104122"/>
<sequence>MRGTTLLLITGLLALAAGVVALIYPLAASVAVSLLIGWSFAVLGALLLLAGLTAPGWRVVQIILGVLMMLLGVSLLADPLEGVVGLTIVLGVLLAISGVVKLLMSWSALSGPFRASLLLSGALSLLLGIMILTNTPGSGVIAIGVLLAIELLSNGIWAISLALMMRRGTRF</sequence>
<dbReference type="Pfam" id="PF03729">
    <property type="entry name" value="DUF308"/>
    <property type="match status" value="2"/>
</dbReference>
<feature type="transmembrane region" description="Helical" evidence="1">
    <location>
        <begin position="59"/>
        <end position="77"/>
    </location>
</feature>
<evidence type="ECO:0000313" key="2">
    <source>
        <dbReference type="EMBL" id="SEQ11808.1"/>
    </source>
</evidence>
<accession>A0A1H9DGF7</accession>
<dbReference type="RefSeq" id="WP_139246397.1">
    <property type="nucleotide sequence ID" value="NZ_FOEP01000004.1"/>
</dbReference>
<dbReference type="InterPro" id="IPR052712">
    <property type="entry name" value="Acid_resist_chaperone_HdeD"/>
</dbReference>
<feature type="transmembrane region" description="Helical" evidence="1">
    <location>
        <begin position="139"/>
        <end position="163"/>
    </location>
</feature>
<feature type="transmembrane region" description="Helical" evidence="1">
    <location>
        <begin position="31"/>
        <end position="52"/>
    </location>
</feature>